<evidence type="ECO:0008006" key="4">
    <source>
        <dbReference type="Google" id="ProtNLM"/>
    </source>
</evidence>
<gene>
    <name evidence="2" type="ORF">C7212DRAFT_322304</name>
</gene>
<evidence type="ECO:0000256" key="1">
    <source>
        <dbReference type="SAM" id="SignalP"/>
    </source>
</evidence>
<feature type="chain" id="PRO_5016435085" description="REJ domain-containing protein" evidence="1">
    <location>
        <begin position="22"/>
        <end position="93"/>
    </location>
</feature>
<dbReference type="Proteomes" id="UP000246991">
    <property type="component" value="Unassembled WGS sequence"/>
</dbReference>
<sequence length="93" mass="10371">TLFILIIPFFLSLFFSSLSPSFPPHPSPLHQPTSFPHSGPSGFQRVIAVLKSVCIGFARLQTTQTISFVTFSPPRCQLAWLSWQQQSSFITTS</sequence>
<organism evidence="2 3">
    <name type="scientific">Tuber magnatum</name>
    <name type="common">white Piedmont truffle</name>
    <dbReference type="NCBI Taxonomy" id="42249"/>
    <lineage>
        <taxon>Eukaryota</taxon>
        <taxon>Fungi</taxon>
        <taxon>Dikarya</taxon>
        <taxon>Ascomycota</taxon>
        <taxon>Pezizomycotina</taxon>
        <taxon>Pezizomycetes</taxon>
        <taxon>Pezizales</taxon>
        <taxon>Tuberaceae</taxon>
        <taxon>Tuber</taxon>
    </lineage>
</organism>
<evidence type="ECO:0000313" key="3">
    <source>
        <dbReference type="Proteomes" id="UP000246991"/>
    </source>
</evidence>
<evidence type="ECO:0000313" key="2">
    <source>
        <dbReference type="EMBL" id="PWW75449.1"/>
    </source>
</evidence>
<keyword evidence="3" id="KW-1185">Reference proteome</keyword>
<comment type="caution">
    <text evidence="2">The sequence shown here is derived from an EMBL/GenBank/DDBJ whole genome shotgun (WGS) entry which is preliminary data.</text>
</comment>
<feature type="signal peptide" evidence="1">
    <location>
        <begin position="1"/>
        <end position="21"/>
    </location>
</feature>
<dbReference type="EMBL" id="PYWC01000045">
    <property type="protein sequence ID" value="PWW75449.1"/>
    <property type="molecule type" value="Genomic_DNA"/>
</dbReference>
<name>A0A317SLV6_9PEZI</name>
<accession>A0A317SLV6</accession>
<reference evidence="2 3" key="1">
    <citation type="submission" date="2018-03" db="EMBL/GenBank/DDBJ databases">
        <title>Genomes of Pezizomycetes fungi and the evolution of truffles.</title>
        <authorList>
            <person name="Murat C."/>
            <person name="Payen T."/>
            <person name="Noel B."/>
            <person name="Kuo A."/>
            <person name="Martin F.M."/>
        </authorList>
    </citation>
    <scope>NUCLEOTIDE SEQUENCE [LARGE SCALE GENOMIC DNA]</scope>
    <source>
        <strain evidence="2">091103-1</strain>
    </source>
</reference>
<protein>
    <recommendedName>
        <fullName evidence="4">REJ domain-containing protein</fullName>
    </recommendedName>
</protein>
<keyword evidence="1" id="KW-0732">Signal</keyword>
<dbReference type="AlphaFoldDB" id="A0A317SLV6"/>
<proteinExistence type="predicted"/>
<feature type="non-terminal residue" evidence="2">
    <location>
        <position position="1"/>
    </location>
</feature>